<organism evidence="3 4">
    <name type="scientific">Candidatus Portnoybacteria bacterium RBG_19FT_COMBO_36_7</name>
    <dbReference type="NCBI Taxonomy" id="1801992"/>
    <lineage>
        <taxon>Bacteria</taxon>
        <taxon>Candidatus Portnoyibacteriota</taxon>
    </lineage>
</organism>
<keyword evidence="2" id="KW-0732">Signal</keyword>
<feature type="chain" id="PRO_5009582835" description="DUF5667 domain-containing protein" evidence="2">
    <location>
        <begin position="27"/>
        <end position="196"/>
    </location>
</feature>
<evidence type="ECO:0000256" key="2">
    <source>
        <dbReference type="SAM" id="SignalP"/>
    </source>
</evidence>
<dbReference type="AlphaFoldDB" id="A0A1G2F8S2"/>
<proteinExistence type="predicted"/>
<accession>A0A1G2F8S2</accession>
<evidence type="ECO:0000313" key="3">
    <source>
        <dbReference type="EMBL" id="OGZ34485.1"/>
    </source>
</evidence>
<evidence type="ECO:0008006" key="5">
    <source>
        <dbReference type="Google" id="ProtNLM"/>
    </source>
</evidence>
<keyword evidence="1" id="KW-0175">Coiled coil</keyword>
<feature type="signal peptide" evidence="2">
    <location>
        <begin position="1"/>
        <end position="26"/>
    </location>
</feature>
<dbReference type="Proteomes" id="UP000179099">
    <property type="component" value="Unassembled WGS sequence"/>
</dbReference>
<name>A0A1G2F8S2_9BACT</name>
<protein>
    <recommendedName>
        <fullName evidence="5">DUF5667 domain-containing protein</fullName>
    </recommendedName>
</protein>
<evidence type="ECO:0000313" key="4">
    <source>
        <dbReference type="Proteomes" id="UP000179099"/>
    </source>
</evidence>
<dbReference type="EMBL" id="MHMW01000008">
    <property type="protein sequence ID" value="OGZ34485.1"/>
    <property type="molecule type" value="Genomic_DNA"/>
</dbReference>
<gene>
    <name evidence="3" type="ORF">A2Y98_03080</name>
</gene>
<reference evidence="3 4" key="1">
    <citation type="journal article" date="2016" name="Nat. Commun.">
        <title>Thousands of microbial genomes shed light on interconnected biogeochemical processes in an aquifer system.</title>
        <authorList>
            <person name="Anantharaman K."/>
            <person name="Brown C.T."/>
            <person name="Hug L.A."/>
            <person name="Sharon I."/>
            <person name="Castelle C.J."/>
            <person name="Probst A.J."/>
            <person name="Thomas B.C."/>
            <person name="Singh A."/>
            <person name="Wilkins M.J."/>
            <person name="Karaoz U."/>
            <person name="Brodie E.L."/>
            <person name="Williams K.H."/>
            <person name="Hubbard S.S."/>
            <person name="Banfield J.F."/>
        </authorList>
    </citation>
    <scope>NUCLEOTIDE SEQUENCE [LARGE SCALE GENOMIC DNA]</scope>
</reference>
<sequence length="196" mass="21857">MPVKKSFLLAIFLVTAMVLIFSFALAKSENAKNSNGLAVATSSGNSTSSAVKNQGQINAVQHRSVVANFVQALVHAADREKGGIGEQVRLIAQQQNQSASTTVQAMEKIQKRSRIETFIFGSDYKNLGAMRSEMVQTQNRLEQLVKLMKNVKNEADKTELQNQIMTLEQEQTRIQEFVAAQEGRFSLFGWLMRLFN</sequence>
<feature type="coiled-coil region" evidence="1">
    <location>
        <begin position="134"/>
        <end position="170"/>
    </location>
</feature>
<evidence type="ECO:0000256" key="1">
    <source>
        <dbReference type="SAM" id="Coils"/>
    </source>
</evidence>
<comment type="caution">
    <text evidence="3">The sequence shown here is derived from an EMBL/GenBank/DDBJ whole genome shotgun (WGS) entry which is preliminary data.</text>
</comment>